<evidence type="ECO:0000313" key="4">
    <source>
        <dbReference type="Proteomes" id="UP000075230"/>
    </source>
</evidence>
<reference evidence="2" key="4">
    <citation type="submission" date="2021-02" db="EMBL/GenBank/DDBJ databases">
        <title>Aspergillus luchuensis mut. kawachii IFO 4304 genome sequence.</title>
        <authorList>
            <person name="Mori K."/>
            <person name="Kadooka C."/>
            <person name="Goto M."/>
            <person name="Futagami T."/>
        </authorList>
    </citation>
    <scope>NUCLEOTIDE SEQUENCE</scope>
    <source>
        <strain evidence="2">IFO 4308</strain>
    </source>
</reference>
<sequence>MLINKVPPETLTVPPTIHSPNSTRPVLVYRDALVDKTPQGASNAIEQSEWVYGGHWKIAENALAAVPHYHSITHEAYTVLHGTGTYRLGKSPLDPDVDGNGEEVGVVFTARAGDVFVFPAGVTHCVTKTSDNYEIIGWYSLNDRNSREQPWDYEEALDSQEETDKKRIICESVPTPVLDPIYGKEGHLPTVWKRG</sequence>
<dbReference type="PANTHER" id="PTHR36448">
    <property type="entry name" value="BLR7373 PROTEIN"/>
    <property type="match status" value="1"/>
</dbReference>
<dbReference type="AlphaFoldDB" id="A0A146G229"/>
<protein>
    <recommendedName>
        <fullName evidence="1">Cupin type-2 domain-containing protein</fullName>
    </recommendedName>
</protein>
<dbReference type="EMBL" id="BCWF01000036">
    <property type="protein sequence ID" value="GAT30963.1"/>
    <property type="molecule type" value="Genomic_DNA"/>
</dbReference>
<dbReference type="VEuPathDB" id="FungiDB:ASPFODRAFT_61172"/>
<dbReference type="InterPro" id="IPR047121">
    <property type="entry name" value="YjiB-like"/>
</dbReference>
<name>A0A146G229_ASPKA</name>
<dbReference type="Pfam" id="PF07883">
    <property type="entry name" value="Cupin_2"/>
    <property type="match status" value="1"/>
</dbReference>
<dbReference type="Proteomes" id="UP000075230">
    <property type="component" value="Unassembled WGS sequence"/>
</dbReference>
<organism evidence="3 4">
    <name type="scientific">Aspergillus kawachii</name>
    <name type="common">White koji mold</name>
    <name type="synonym">Aspergillus awamori var. kawachi</name>
    <dbReference type="NCBI Taxonomy" id="1069201"/>
    <lineage>
        <taxon>Eukaryota</taxon>
        <taxon>Fungi</taxon>
        <taxon>Dikarya</taxon>
        <taxon>Ascomycota</taxon>
        <taxon>Pezizomycotina</taxon>
        <taxon>Eurotiomycetes</taxon>
        <taxon>Eurotiomycetidae</taxon>
        <taxon>Eurotiales</taxon>
        <taxon>Aspergillaceae</taxon>
        <taxon>Aspergillus</taxon>
        <taxon>Aspergillus subgen. Circumdati</taxon>
    </lineage>
</organism>
<accession>A0A146G229</accession>
<dbReference type="InterPro" id="IPR011051">
    <property type="entry name" value="RmlC_Cupin_sf"/>
</dbReference>
<dbReference type="CDD" id="cd02219">
    <property type="entry name" value="cupin_YjlB-like"/>
    <property type="match status" value="1"/>
</dbReference>
<proteinExistence type="predicted"/>
<gene>
    <name evidence="2" type="ORF">AKAW2_60225A</name>
    <name evidence="3" type="ORF">RIB2604_03701730</name>
</gene>
<evidence type="ECO:0000259" key="1">
    <source>
        <dbReference type="Pfam" id="PF07883"/>
    </source>
</evidence>
<evidence type="ECO:0000313" key="5">
    <source>
        <dbReference type="Proteomes" id="UP000661280"/>
    </source>
</evidence>
<dbReference type="KEGG" id="aluc:AKAW2_60225A"/>
<reference evidence="4" key="2">
    <citation type="submission" date="2016-02" db="EMBL/GenBank/DDBJ databases">
        <title>Genome sequencing of Aspergillus luchuensis NBRC 4314.</title>
        <authorList>
            <person name="Yamada O."/>
        </authorList>
    </citation>
    <scope>NUCLEOTIDE SEQUENCE [LARGE SCALE GENOMIC DNA]</scope>
    <source>
        <strain evidence="4">RIB 2604</strain>
    </source>
</reference>
<dbReference type="Gene3D" id="2.60.120.10">
    <property type="entry name" value="Jelly Rolls"/>
    <property type="match status" value="1"/>
</dbReference>
<dbReference type="PANTHER" id="PTHR36448:SF2">
    <property type="entry name" value="CUPIN TYPE-1 DOMAIN-CONTAINING PROTEIN"/>
    <property type="match status" value="1"/>
</dbReference>
<dbReference type="RefSeq" id="XP_041545723.1">
    <property type="nucleotide sequence ID" value="XM_041692328.1"/>
</dbReference>
<evidence type="ECO:0000313" key="3">
    <source>
        <dbReference type="EMBL" id="GAT30963.1"/>
    </source>
</evidence>
<evidence type="ECO:0000313" key="2">
    <source>
        <dbReference type="EMBL" id="BCS01961.1"/>
    </source>
</evidence>
<dbReference type="Proteomes" id="UP000661280">
    <property type="component" value="Chromosome 6"/>
</dbReference>
<reference evidence="2" key="3">
    <citation type="submission" date="2021-01" db="EMBL/GenBank/DDBJ databases">
        <authorList>
            <consortium name="Aspergillus luchuensis mut. kawachii IFO 4304 genome sequencing consortium"/>
            <person name="Kazuki M."/>
            <person name="Futagami T."/>
        </authorList>
    </citation>
    <scope>NUCLEOTIDE SEQUENCE</scope>
    <source>
        <strain evidence="2">IFO 4308</strain>
    </source>
</reference>
<feature type="domain" description="Cupin type-2" evidence="1">
    <location>
        <begin position="55"/>
        <end position="131"/>
    </location>
</feature>
<dbReference type="OrthoDB" id="2446447at2759"/>
<dbReference type="InterPro" id="IPR014710">
    <property type="entry name" value="RmlC-like_jellyroll"/>
</dbReference>
<dbReference type="EMBL" id="AP024430">
    <property type="protein sequence ID" value="BCS01961.1"/>
    <property type="molecule type" value="Genomic_DNA"/>
</dbReference>
<keyword evidence="5" id="KW-1185">Reference proteome</keyword>
<dbReference type="GeneID" id="64963282"/>
<reference evidence="3 4" key="1">
    <citation type="journal article" date="2016" name="DNA Res.">
        <title>Genome sequence of Aspergillus luchuensis NBRC 4314.</title>
        <authorList>
            <person name="Yamada O."/>
            <person name="Machida M."/>
            <person name="Hosoyama A."/>
            <person name="Goto M."/>
            <person name="Takahashi T."/>
            <person name="Futagami T."/>
            <person name="Yamagata Y."/>
            <person name="Takeuchi M."/>
            <person name="Kobayashi T."/>
            <person name="Koike H."/>
            <person name="Abe K."/>
            <person name="Asai K."/>
            <person name="Arita M."/>
            <person name="Fujita N."/>
            <person name="Fukuda K."/>
            <person name="Higa K."/>
            <person name="Horikawa H."/>
            <person name="Ishikawa T."/>
            <person name="Jinno K."/>
            <person name="Kato Y."/>
            <person name="Kirimura K."/>
            <person name="Mizutani O."/>
            <person name="Nakasone K."/>
            <person name="Sano M."/>
            <person name="Shiraishi Y."/>
            <person name="Tsukahara M."/>
            <person name="Gomi K."/>
        </authorList>
    </citation>
    <scope>NUCLEOTIDE SEQUENCE [LARGE SCALE GENOMIC DNA]</scope>
    <source>
        <strain evidence="3 4">RIB 2604</strain>
    </source>
</reference>
<dbReference type="SUPFAM" id="SSF51182">
    <property type="entry name" value="RmlC-like cupins"/>
    <property type="match status" value="1"/>
</dbReference>
<dbReference type="InterPro" id="IPR013096">
    <property type="entry name" value="Cupin_2"/>
</dbReference>